<feature type="domain" description="TonB-dependent receptor plug" evidence="12">
    <location>
        <begin position="135"/>
        <end position="242"/>
    </location>
</feature>
<feature type="domain" description="TonB-dependent receptor-like beta-barrel" evidence="11">
    <location>
        <begin position="480"/>
        <end position="962"/>
    </location>
</feature>
<dbReference type="InterPro" id="IPR036942">
    <property type="entry name" value="Beta-barrel_TonB_sf"/>
</dbReference>
<evidence type="ECO:0000256" key="3">
    <source>
        <dbReference type="ARBA" id="ARBA00022452"/>
    </source>
</evidence>
<dbReference type="AlphaFoldDB" id="B0NLM2"/>
<organism evidence="13 14">
    <name type="scientific">Bacteroides stercoris ATCC 43183</name>
    <dbReference type="NCBI Taxonomy" id="449673"/>
    <lineage>
        <taxon>Bacteria</taxon>
        <taxon>Pseudomonadati</taxon>
        <taxon>Bacteroidota</taxon>
        <taxon>Bacteroidia</taxon>
        <taxon>Bacteroidales</taxon>
        <taxon>Bacteroidaceae</taxon>
        <taxon>Bacteroides</taxon>
    </lineage>
</organism>
<dbReference type="EMBL" id="ABFZ02000014">
    <property type="protein sequence ID" value="EDS16676.1"/>
    <property type="molecule type" value="Genomic_DNA"/>
</dbReference>
<dbReference type="InterPro" id="IPR000531">
    <property type="entry name" value="Beta-barrel_TonB"/>
</dbReference>
<dbReference type="PROSITE" id="PS52016">
    <property type="entry name" value="TONB_DEPENDENT_REC_3"/>
    <property type="match status" value="1"/>
</dbReference>
<dbReference type="Gene3D" id="2.40.170.20">
    <property type="entry name" value="TonB-dependent receptor, beta-barrel domain"/>
    <property type="match status" value="1"/>
</dbReference>
<dbReference type="InterPro" id="IPR023997">
    <property type="entry name" value="TonB-dep_OMP_SusC/RagA_CS"/>
</dbReference>
<evidence type="ECO:0000313" key="13">
    <source>
        <dbReference type="EMBL" id="EDS16676.1"/>
    </source>
</evidence>
<keyword evidence="3 8" id="KW-1134">Transmembrane beta strand</keyword>
<evidence type="ECO:0000256" key="2">
    <source>
        <dbReference type="ARBA" id="ARBA00022448"/>
    </source>
</evidence>
<keyword evidence="10" id="KW-1133">Transmembrane helix</keyword>
<reference evidence="13 14" key="1">
    <citation type="submission" date="2007-11" db="EMBL/GenBank/DDBJ databases">
        <title>Draft genome sequence of Bacteroides stercoris(ATCC 43183).</title>
        <authorList>
            <person name="Sudarsanam P."/>
            <person name="Ley R."/>
            <person name="Guruge J."/>
            <person name="Turnbaugh P.J."/>
            <person name="Mahowald M."/>
            <person name="Liep D."/>
            <person name="Gordon J."/>
        </authorList>
    </citation>
    <scope>NUCLEOTIDE SEQUENCE [LARGE SCALE GENOMIC DNA]</scope>
    <source>
        <strain evidence="13 14">ATCC 43183</strain>
    </source>
</reference>
<dbReference type="InterPro" id="IPR039426">
    <property type="entry name" value="TonB-dep_rcpt-like"/>
</dbReference>
<dbReference type="Pfam" id="PF07715">
    <property type="entry name" value="Plug"/>
    <property type="match status" value="1"/>
</dbReference>
<evidence type="ECO:0000259" key="12">
    <source>
        <dbReference type="Pfam" id="PF07715"/>
    </source>
</evidence>
<keyword evidence="7 8" id="KW-0998">Cell outer membrane</keyword>
<dbReference type="SUPFAM" id="SSF56935">
    <property type="entry name" value="Porins"/>
    <property type="match status" value="1"/>
</dbReference>
<dbReference type="FunFam" id="2.60.40.1120:FF:000003">
    <property type="entry name" value="Outer membrane protein Omp121"/>
    <property type="match status" value="1"/>
</dbReference>
<keyword evidence="6 8" id="KW-0472">Membrane</keyword>
<evidence type="ECO:0000259" key="11">
    <source>
        <dbReference type="Pfam" id="PF00593"/>
    </source>
</evidence>
<proteinExistence type="inferred from homology"/>
<dbReference type="Gene3D" id="2.60.40.1120">
    <property type="entry name" value="Carboxypeptidase-like, regulatory domain"/>
    <property type="match status" value="1"/>
</dbReference>
<gene>
    <name evidence="13" type="ORF">BACSTE_00351</name>
</gene>
<accession>B0NLM2</accession>
<sequence>MYHTKQYTVMTQKLHNLYGCILFITLSIWNGVGLYATNAQIQQDPKVKGLVVDEKGEAIIGATIQVSNSHERTVTNLEGAFTIAVPQNGQIVVTYIGYETQEIKVGKQKQLRIILKEENTVLNEVVVVGYGTMKRREMTSAISHVSAKELNQISSLDASMLLQGKVSSVSVSNTALANPNSTGSIQIRGISSRNASLSPLIVIDGIPGGDLTNINPADIESIDVLKDGAASAIYGTRGSNGVILVNLKKGTKDGQIHTTYSSSITFNKVKNELDIMNAEQYRAYCIPSNPLNDLGSSTDWFDEITRLGVTHMHTITLSGGNARTNYRLTADYRNAEGVDLRSDRREYGARASINHTTKDGLFTFSANISPRDIKRQLAPNVFTGAIQNNPTIPVYDSKEKNGYYRFPSGSGLYNIVERLTEEQDDTEIDILEWNASAGINLLPLFKPQNPDMVLKSQITVSQYKVDKLIGTFTPSTYGPNVNAEVNGKAKRSFAKSSDTNLEWITNFSTRIKEHQIRAMVGYSYMYGVSQGFDAENWNFDSDALGYNNLGAGLYASIEGKTMMGSSKSDHKLISFFGRVNYDWKERYMLTFSLRHEGSSRFGQNHKWGNFPAFSLGWRISDEKFMKSISWIDDLKIRYDYGITGNQEIGNYQSLATYQAFGWYQYNGNSFHVWGPSKNVNSELRWEQGRNQNIGLDFSLFKSRISGSFNYYIRKQEDLLGNYNVPTPPNLYSSIYANVGTLRNTGFEFDITANLIKAKDFTWNMTIVGATNNNKFVSFSNDIYKGQSYYSTCKMSNPNNPGYLQRIEEGQRIGNYFTYRYAGVDKEGDWMVYNKDGKAIPVAEATEEDKSITGNGLPKFTGSMTHNIVYKNFDLTLALRGACGFDIFNVHDFYYGLQSGTTNLLTSAFSKNAHIKKGINILSDYFIEPGDYIKIDNITLGYTLNLKKKYIDKIRVFGTANNLYTFTKFSGVDPSTYQINGLTPGTFGGNANYYPSAFQFILGLQVNF</sequence>
<dbReference type="Proteomes" id="UP000004713">
    <property type="component" value="Unassembled WGS sequence"/>
</dbReference>
<name>B0NLM2_BACSE</name>
<dbReference type="InterPro" id="IPR037066">
    <property type="entry name" value="Plug_dom_sf"/>
</dbReference>
<evidence type="ECO:0000256" key="6">
    <source>
        <dbReference type="ARBA" id="ARBA00023136"/>
    </source>
</evidence>
<keyword evidence="5 9" id="KW-0798">TonB box</keyword>
<dbReference type="InterPro" id="IPR012910">
    <property type="entry name" value="Plug_dom"/>
</dbReference>
<evidence type="ECO:0000256" key="5">
    <source>
        <dbReference type="ARBA" id="ARBA00023077"/>
    </source>
</evidence>
<dbReference type="NCBIfam" id="TIGR04056">
    <property type="entry name" value="OMP_RagA_SusC"/>
    <property type="match status" value="1"/>
</dbReference>
<reference evidence="13 14" key="2">
    <citation type="submission" date="2007-11" db="EMBL/GenBank/DDBJ databases">
        <authorList>
            <person name="Fulton L."/>
            <person name="Clifton S."/>
            <person name="Fulton B."/>
            <person name="Xu J."/>
            <person name="Minx P."/>
            <person name="Pepin K.H."/>
            <person name="Johnson M."/>
            <person name="Thiruvilangam P."/>
            <person name="Bhonagiri V."/>
            <person name="Nash W.E."/>
            <person name="Mardis E.R."/>
            <person name="Wilson R.K."/>
        </authorList>
    </citation>
    <scope>NUCLEOTIDE SEQUENCE [LARGE SCALE GENOMIC DNA]</scope>
    <source>
        <strain evidence="13 14">ATCC 43183</strain>
    </source>
</reference>
<evidence type="ECO:0000256" key="7">
    <source>
        <dbReference type="ARBA" id="ARBA00023237"/>
    </source>
</evidence>
<comment type="similarity">
    <text evidence="8 9">Belongs to the TonB-dependent receptor family.</text>
</comment>
<evidence type="ECO:0000256" key="9">
    <source>
        <dbReference type="RuleBase" id="RU003357"/>
    </source>
</evidence>
<dbReference type="NCBIfam" id="TIGR04057">
    <property type="entry name" value="SusC_RagA_signa"/>
    <property type="match status" value="1"/>
</dbReference>
<evidence type="ECO:0000313" key="14">
    <source>
        <dbReference type="Proteomes" id="UP000004713"/>
    </source>
</evidence>
<keyword evidence="2 8" id="KW-0813">Transport</keyword>
<dbReference type="InterPro" id="IPR023996">
    <property type="entry name" value="TonB-dep_OMP_SusC/RagA"/>
</dbReference>
<dbReference type="HOGENOM" id="CLU_004317_0_2_10"/>
<evidence type="ECO:0000256" key="1">
    <source>
        <dbReference type="ARBA" id="ARBA00004571"/>
    </source>
</evidence>
<dbReference type="Gene3D" id="2.170.130.10">
    <property type="entry name" value="TonB-dependent receptor, plug domain"/>
    <property type="match status" value="1"/>
</dbReference>
<dbReference type="Pfam" id="PF13715">
    <property type="entry name" value="CarbopepD_reg_2"/>
    <property type="match status" value="1"/>
</dbReference>
<keyword evidence="4 8" id="KW-0812">Transmembrane</keyword>
<dbReference type="GO" id="GO:0009279">
    <property type="term" value="C:cell outer membrane"/>
    <property type="evidence" value="ECO:0007669"/>
    <property type="project" value="UniProtKB-SubCell"/>
</dbReference>
<evidence type="ECO:0000256" key="8">
    <source>
        <dbReference type="PROSITE-ProRule" id="PRU01360"/>
    </source>
</evidence>
<feature type="transmembrane region" description="Helical" evidence="10">
    <location>
        <begin position="16"/>
        <end position="36"/>
    </location>
</feature>
<dbReference type="eggNOG" id="COG4771">
    <property type="taxonomic scope" value="Bacteria"/>
</dbReference>
<dbReference type="SUPFAM" id="SSF49464">
    <property type="entry name" value="Carboxypeptidase regulatory domain-like"/>
    <property type="match status" value="1"/>
</dbReference>
<comment type="subcellular location">
    <subcellularLocation>
        <location evidence="1 8">Cell outer membrane</location>
        <topology evidence="1 8">Multi-pass membrane protein</topology>
    </subcellularLocation>
</comment>
<protein>
    <submittedName>
        <fullName evidence="13">TonB-linked outer membrane protein, SusC/RagA family</fullName>
    </submittedName>
</protein>
<evidence type="ECO:0000256" key="4">
    <source>
        <dbReference type="ARBA" id="ARBA00022692"/>
    </source>
</evidence>
<comment type="caution">
    <text evidence="13">The sequence shown here is derived from an EMBL/GenBank/DDBJ whole genome shotgun (WGS) entry which is preliminary data.</text>
</comment>
<dbReference type="InterPro" id="IPR008969">
    <property type="entry name" value="CarboxyPept-like_regulatory"/>
</dbReference>
<dbReference type="Pfam" id="PF00593">
    <property type="entry name" value="TonB_dep_Rec_b-barrel"/>
    <property type="match status" value="1"/>
</dbReference>
<evidence type="ECO:0000256" key="10">
    <source>
        <dbReference type="SAM" id="Phobius"/>
    </source>
</evidence>